<name>A0A0U5C9F5_9BACL</name>
<dbReference type="EMBL" id="AP017312">
    <property type="protein sequence ID" value="BAU29299.1"/>
    <property type="molecule type" value="Genomic_DNA"/>
</dbReference>
<reference evidence="7 8" key="1">
    <citation type="submission" date="2015-12" db="EMBL/GenBank/DDBJ databases">
        <title>Genome sequence of Aneurinibacillus soli.</title>
        <authorList>
            <person name="Lee J.S."/>
            <person name="Lee K.C."/>
            <person name="Kim K.K."/>
            <person name="Lee B.W."/>
        </authorList>
    </citation>
    <scope>NUCLEOTIDE SEQUENCE [LARGE SCALE GENOMIC DNA]</scope>
    <source>
        <strain evidence="7 8">CB4</strain>
    </source>
</reference>
<dbReference type="Pfam" id="PF09335">
    <property type="entry name" value="VTT_dom"/>
    <property type="match status" value="1"/>
</dbReference>
<keyword evidence="4 6" id="KW-1133">Transmembrane helix</keyword>
<feature type="transmembrane region" description="Helical" evidence="6">
    <location>
        <begin position="158"/>
        <end position="179"/>
    </location>
</feature>
<evidence type="ECO:0000256" key="1">
    <source>
        <dbReference type="ARBA" id="ARBA00004651"/>
    </source>
</evidence>
<dbReference type="InterPro" id="IPR015414">
    <property type="entry name" value="TMEM64"/>
</dbReference>
<comment type="similarity">
    <text evidence="6">Belongs to the TVP38/TMEM64 family.</text>
</comment>
<sequence>MKRIIFSVLFLAIMIYFVMQTELGHLVRTGHVKQVAEYIQSYGWVAYLIAILAVVIQTFFPIVPFVLLAGANVMAFGLWTGFLVNWVGAVAAALANFFLARYAAHDWAEKKIGHHSFLKNLNRHAETRGFLIILLARWVPILPSSVINTAAGISKIPIIWFVLATLIGKVPAVLFESFLGHYLIHWEHHKGKLIIIIIGLVLFVLGLRYLKKKKEPTLLS</sequence>
<evidence type="ECO:0000256" key="6">
    <source>
        <dbReference type="RuleBase" id="RU366058"/>
    </source>
</evidence>
<feature type="transmembrane region" description="Helical" evidence="6">
    <location>
        <begin position="44"/>
        <end position="69"/>
    </location>
</feature>
<comment type="subcellular location">
    <subcellularLocation>
        <location evidence="1 6">Cell membrane</location>
        <topology evidence="1 6">Multi-pass membrane protein</topology>
    </subcellularLocation>
</comment>
<keyword evidence="8" id="KW-1185">Reference proteome</keyword>
<protein>
    <recommendedName>
        <fullName evidence="6">TVP38/TMEM64 family membrane protein</fullName>
    </recommendedName>
</protein>
<evidence type="ECO:0000313" key="8">
    <source>
        <dbReference type="Proteomes" id="UP000217696"/>
    </source>
</evidence>
<evidence type="ECO:0000313" key="7">
    <source>
        <dbReference type="EMBL" id="BAU29299.1"/>
    </source>
</evidence>
<gene>
    <name evidence="7" type="primary">ydjZ_2</name>
    <name evidence="7" type="ORF">CB4_03486</name>
</gene>
<comment type="caution">
    <text evidence="6">Lacks conserved residue(s) required for the propagation of feature annotation.</text>
</comment>
<dbReference type="KEGG" id="asoc:CB4_03486"/>
<feature type="transmembrane region" description="Helical" evidence="6">
    <location>
        <begin position="191"/>
        <end position="210"/>
    </location>
</feature>
<keyword evidence="5 6" id="KW-0472">Membrane</keyword>
<dbReference type="AlphaFoldDB" id="A0A0U5C9F5"/>
<dbReference type="Proteomes" id="UP000217696">
    <property type="component" value="Chromosome"/>
</dbReference>
<evidence type="ECO:0000256" key="4">
    <source>
        <dbReference type="ARBA" id="ARBA00022989"/>
    </source>
</evidence>
<dbReference type="PANTHER" id="PTHR12677:SF59">
    <property type="entry name" value="GOLGI APPARATUS MEMBRANE PROTEIN TVP38-RELATED"/>
    <property type="match status" value="1"/>
</dbReference>
<dbReference type="InterPro" id="IPR032816">
    <property type="entry name" value="VTT_dom"/>
</dbReference>
<feature type="transmembrane region" description="Helical" evidence="6">
    <location>
        <begin position="76"/>
        <end position="99"/>
    </location>
</feature>
<accession>A0A0U5C9F5</accession>
<proteinExistence type="inferred from homology"/>
<keyword evidence="2 6" id="KW-1003">Cell membrane</keyword>
<evidence type="ECO:0000256" key="5">
    <source>
        <dbReference type="ARBA" id="ARBA00023136"/>
    </source>
</evidence>
<dbReference type="PANTHER" id="PTHR12677">
    <property type="entry name" value="GOLGI APPARATUS MEMBRANE PROTEIN TVP38-RELATED"/>
    <property type="match status" value="1"/>
</dbReference>
<keyword evidence="3 6" id="KW-0812">Transmembrane</keyword>
<evidence type="ECO:0000256" key="2">
    <source>
        <dbReference type="ARBA" id="ARBA00022475"/>
    </source>
</evidence>
<organism evidence="7 8">
    <name type="scientific">Aneurinibacillus soli</name>
    <dbReference type="NCBI Taxonomy" id="1500254"/>
    <lineage>
        <taxon>Bacteria</taxon>
        <taxon>Bacillati</taxon>
        <taxon>Bacillota</taxon>
        <taxon>Bacilli</taxon>
        <taxon>Bacillales</taxon>
        <taxon>Paenibacillaceae</taxon>
        <taxon>Aneurinibacillus group</taxon>
        <taxon>Aneurinibacillus</taxon>
    </lineage>
</organism>
<dbReference type="GO" id="GO:0005886">
    <property type="term" value="C:plasma membrane"/>
    <property type="evidence" value="ECO:0007669"/>
    <property type="project" value="UniProtKB-SubCell"/>
</dbReference>
<dbReference type="OrthoDB" id="9812980at2"/>
<dbReference type="RefSeq" id="WP_096466985.1">
    <property type="nucleotide sequence ID" value="NZ_QJSZ01000016.1"/>
</dbReference>
<evidence type="ECO:0000256" key="3">
    <source>
        <dbReference type="ARBA" id="ARBA00022692"/>
    </source>
</evidence>